<proteinExistence type="predicted"/>
<sequence>MLDPAWSLVIASALAVIGGLIAYKQMVSHLAESSSEEEFLARRQQAYSRFAVKFLIFEAVPILFFLYGMYQMMSLETAESADVTLPLIAVLLIALFGLLSIYFTTSQILRDPRSTAGMRNYMTSMLMISASLVHSIPLVSFVIFLMVIMGMV</sequence>
<feature type="transmembrane region" description="Helical" evidence="1">
    <location>
        <begin position="125"/>
        <end position="149"/>
    </location>
</feature>
<dbReference type="OrthoDB" id="2968238at2"/>
<evidence type="ECO:0000256" key="1">
    <source>
        <dbReference type="SAM" id="Phobius"/>
    </source>
</evidence>
<feature type="transmembrane region" description="Helical" evidence="1">
    <location>
        <begin position="83"/>
        <end position="104"/>
    </location>
</feature>
<name>A0A2T0LD06_9BACL</name>
<keyword evidence="3" id="KW-1185">Reference proteome</keyword>
<accession>A0A2T0LD06</accession>
<evidence type="ECO:0000313" key="3">
    <source>
        <dbReference type="Proteomes" id="UP000237797"/>
    </source>
</evidence>
<reference evidence="2 3" key="1">
    <citation type="submission" date="2018-03" db="EMBL/GenBank/DDBJ databases">
        <title>Genomic Encyclopedia of Archaeal and Bacterial Type Strains, Phase II (KMG-II): from individual species to whole genera.</title>
        <authorList>
            <person name="Goeker M."/>
        </authorList>
    </citation>
    <scope>NUCLEOTIDE SEQUENCE [LARGE SCALE GENOMIC DNA]</scope>
    <source>
        <strain evidence="2 3">DSM 44946</strain>
    </source>
</reference>
<evidence type="ECO:0000313" key="2">
    <source>
        <dbReference type="EMBL" id="PRX39687.1"/>
    </source>
</evidence>
<dbReference type="EMBL" id="PVNE01000021">
    <property type="protein sequence ID" value="PRX39687.1"/>
    <property type="molecule type" value="Genomic_DNA"/>
</dbReference>
<comment type="caution">
    <text evidence="2">The sequence shown here is derived from an EMBL/GenBank/DDBJ whole genome shotgun (WGS) entry which is preliminary data.</text>
</comment>
<keyword evidence="1" id="KW-0472">Membrane</keyword>
<protein>
    <submittedName>
        <fullName evidence="2">Uncharacterized protein</fullName>
    </submittedName>
</protein>
<feature type="transmembrane region" description="Helical" evidence="1">
    <location>
        <begin position="50"/>
        <end position="71"/>
    </location>
</feature>
<dbReference type="RefSeq" id="WP_106345868.1">
    <property type="nucleotide sequence ID" value="NZ_PVNE01000021.1"/>
</dbReference>
<organism evidence="2 3">
    <name type="scientific">Planifilum fimeticola</name>
    <dbReference type="NCBI Taxonomy" id="201975"/>
    <lineage>
        <taxon>Bacteria</taxon>
        <taxon>Bacillati</taxon>
        <taxon>Bacillota</taxon>
        <taxon>Bacilli</taxon>
        <taxon>Bacillales</taxon>
        <taxon>Thermoactinomycetaceae</taxon>
        <taxon>Planifilum</taxon>
    </lineage>
</organism>
<dbReference type="AlphaFoldDB" id="A0A2T0LD06"/>
<gene>
    <name evidence="2" type="ORF">CLV97_12114</name>
</gene>
<dbReference type="Proteomes" id="UP000237797">
    <property type="component" value="Unassembled WGS sequence"/>
</dbReference>
<keyword evidence="1" id="KW-1133">Transmembrane helix</keyword>
<feature type="transmembrane region" description="Helical" evidence="1">
    <location>
        <begin position="6"/>
        <end position="23"/>
    </location>
</feature>
<keyword evidence="1" id="KW-0812">Transmembrane</keyword>